<keyword evidence="2" id="KW-0238">DNA-binding</keyword>
<dbReference type="PROSITE" id="PS50043">
    <property type="entry name" value="HTH_LUXR_2"/>
    <property type="match status" value="1"/>
</dbReference>
<evidence type="ECO:0000256" key="1">
    <source>
        <dbReference type="ARBA" id="ARBA00023015"/>
    </source>
</evidence>
<evidence type="ECO:0000259" key="5">
    <source>
        <dbReference type="PROSITE" id="PS51819"/>
    </source>
</evidence>
<organism evidence="6 7">
    <name type="scientific">Qipengyuania polymorpha</name>
    <dbReference type="NCBI Taxonomy" id="2867234"/>
    <lineage>
        <taxon>Bacteria</taxon>
        <taxon>Pseudomonadati</taxon>
        <taxon>Pseudomonadota</taxon>
        <taxon>Alphaproteobacteria</taxon>
        <taxon>Sphingomonadales</taxon>
        <taxon>Erythrobacteraceae</taxon>
        <taxon>Qipengyuania</taxon>
    </lineage>
</organism>
<dbReference type="InterPro" id="IPR037523">
    <property type="entry name" value="VOC_core"/>
</dbReference>
<dbReference type="InterPro" id="IPR004360">
    <property type="entry name" value="Glyas_Fos-R_dOase_dom"/>
</dbReference>
<keyword evidence="7" id="KW-1185">Reference proteome</keyword>
<accession>A0ABS7J3V3</accession>
<proteinExistence type="predicted"/>
<dbReference type="RefSeq" id="WP_221574429.1">
    <property type="nucleotide sequence ID" value="NZ_JAIGNK010000004.1"/>
</dbReference>
<dbReference type="InterPro" id="IPR036388">
    <property type="entry name" value="WH-like_DNA-bd_sf"/>
</dbReference>
<sequence>MSTSKERGRPAHPDILTPAEWRVADGVRHGLTNPQIAARQGVGVDAVKFHVSNILGKLGMDSRADLRRWSGVEMGSAMEGQSEMSSENALGPIGQIARTVSDIDAARQWYRDVFGLEPLFDAGNMAFFACNGTRLMLVEGEAGPESILYFRVGDIHAVFREMEERGAKVVSAPHRIHTHEDGSEEWMGFVEDNDGRPLGLMATPAPR</sequence>
<dbReference type="Pfam" id="PF00196">
    <property type="entry name" value="GerE"/>
    <property type="match status" value="1"/>
</dbReference>
<dbReference type="InterPro" id="IPR029068">
    <property type="entry name" value="Glyas_Bleomycin-R_OHBP_Dase"/>
</dbReference>
<dbReference type="PANTHER" id="PTHR44688:SF16">
    <property type="entry name" value="DNA-BINDING TRANSCRIPTIONAL ACTIVATOR DEVR_DOSR"/>
    <property type="match status" value="1"/>
</dbReference>
<evidence type="ECO:0000313" key="7">
    <source>
        <dbReference type="Proteomes" id="UP000783253"/>
    </source>
</evidence>
<evidence type="ECO:0000256" key="2">
    <source>
        <dbReference type="ARBA" id="ARBA00023125"/>
    </source>
</evidence>
<dbReference type="EMBL" id="JAIGNK010000004">
    <property type="protein sequence ID" value="MBX7459025.1"/>
    <property type="molecule type" value="Genomic_DNA"/>
</dbReference>
<protein>
    <submittedName>
        <fullName evidence="6">LuxR C-terminal-related transcriptional regulator</fullName>
    </submittedName>
</protein>
<dbReference type="SUPFAM" id="SSF46894">
    <property type="entry name" value="C-terminal effector domain of the bipartite response regulators"/>
    <property type="match status" value="1"/>
</dbReference>
<feature type="domain" description="HTH luxR-type" evidence="4">
    <location>
        <begin position="9"/>
        <end position="74"/>
    </location>
</feature>
<dbReference type="Proteomes" id="UP000783253">
    <property type="component" value="Unassembled WGS sequence"/>
</dbReference>
<dbReference type="CDD" id="cd06587">
    <property type="entry name" value="VOC"/>
    <property type="match status" value="1"/>
</dbReference>
<dbReference type="InterPro" id="IPR000792">
    <property type="entry name" value="Tscrpt_reg_LuxR_C"/>
</dbReference>
<keyword evidence="1" id="KW-0805">Transcription regulation</keyword>
<dbReference type="InterPro" id="IPR016032">
    <property type="entry name" value="Sig_transdc_resp-reg_C-effctor"/>
</dbReference>
<dbReference type="Pfam" id="PF00903">
    <property type="entry name" value="Glyoxalase"/>
    <property type="match status" value="1"/>
</dbReference>
<gene>
    <name evidence="6" type="ORF">K3152_12265</name>
</gene>
<evidence type="ECO:0000313" key="6">
    <source>
        <dbReference type="EMBL" id="MBX7459025.1"/>
    </source>
</evidence>
<evidence type="ECO:0000259" key="4">
    <source>
        <dbReference type="PROSITE" id="PS50043"/>
    </source>
</evidence>
<evidence type="ECO:0000256" key="3">
    <source>
        <dbReference type="ARBA" id="ARBA00023163"/>
    </source>
</evidence>
<dbReference type="Gene3D" id="1.10.10.10">
    <property type="entry name" value="Winged helix-like DNA-binding domain superfamily/Winged helix DNA-binding domain"/>
    <property type="match status" value="1"/>
</dbReference>
<dbReference type="SMART" id="SM00421">
    <property type="entry name" value="HTH_LUXR"/>
    <property type="match status" value="1"/>
</dbReference>
<reference evidence="6 7" key="1">
    <citation type="submission" date="2021-08" db="EMBL/GenBank/DDBJ databases">
        <title>Comparative Genomics Analysis of the Genus Qipengyuania Reveals Extensive Genetic Diversity and Metabolic Versatility, Including the Description of Fifteen Novel Species.</title>
        <authorList>
            <person name="Liu Y."/>
        </authorList>
    </citation>
    <scope>NUCLEOTIDE SEQUENCE [LARGE SCALE GENOMIC DNA]</scope>
    <source>
        <strain evidence="6 7">1NDH17</strain>
    </source>
</reference>
<dbReference type="PANTHER" id="PTHR44688">
    <property type="entry name" value="DNA-BINDING TRANSCRIPTIONAL ACTIVATOR DEVR_DOSR"/>
    <property type="match status" value="1"/>
</dbReference>
<dbReference type="SUPFAM" id="SSF54593">
    <property type="entry name" value="Glyoxalase/Bleomycin resistance protein/Dihydroxybiphenyl dioxygenase"/>
    <property type="match status" value="1"/>
</dbReference>
<keyword evidence="3" id="KW-0804">Transcription</keyword>
<name>A0ABS7J3V3_9SPHN</name>
<dbReference type="CDD" id="cd06170">
    <property type="entry name" value="LuxR_C_like"/>
    <property type="match status" value="1"/>
</dbReference>
<dbReference type="Gene3D" id="3.10.180.10">
    <property type="entry name" value="2,3-Dihydroxybiphenyl 1,2-Dioxygenase, domain 1"/>
    <property type="match status" value="1"/>
</dbReference>
<dbReference type="PROSITE" id="PS51819">
    <property type="entry name" value="VOC"/>
    <property type="match status" value="1"/>
</dbReference>
<feature type="domain" description="VOC" evidence="5">
    <location>
        <begin position="92"/>
        <end position="203"/>
    </location>
</feature>
<comment type="caution">
    <text evidence="6">The sequence shown here is derived from an EMBL/GenBank/DDBJ whole genome shotgun (WGS) entry which is preliminary data.</text>
</comment>